<protein>
    <submittedName>
        <fullName evidence="1">Uncharacterized protein</fullName>
    </submittedName>
</protein>
<evidence type="ECO:0000313" key="2">
    <source>
        <dbReference type="Proteomes" id="UP000263993"/>
    </source>
</evidence>
<accession>A0A371B1P8</accession>
<organism evidence="1 2">
    <name type="scientific">Undibacter mobilis</name>
    <dbReference type="NCBI Taxonomy" id="2292256"/>
    <lineage>
        <taxon>Bacteria</taxon>
        <taxon>Pseudomonadati</taxon>
        <taxon>Pseudomonadota</taxon>
        <taxon>Alphaproteobacteria</taxon>
        <taxon>Hyphomicrobiales</taxon>
        <taxon>Nitrobacteraceae</taxon>
        <taxon>Undibacter</taxon>
    </lineage>
</organism>
<proteinExistence type="predicted"/>
<keyword evidence="2" id="KW-1185">Reference proteome</keyword>
<dbReference type="Proteomes" id="UP000263993">
    <property type="component" value="Unassembled WGS sequence"/>
</dbReference>
<dbReference type="AlphaFoldDB" id="A0A371B1P8"/>
<reference evidence="2" key="1">
    <citation type="submission" date="2018-08" db="EMBL/GenBank/DDBJ databases">
        <authorList>
            <person name="Kim S.-J."/>
            <person name="Jung G.-Y."/>
        </authorList>
    </citation>
    <scope>NUCLEOTIDE SEQUENCE [LARGE SCALE GENOMIC DNA]</scope>
    <source>
        <strain evidence="2">GY_H</strain>
    </source>
</reference>
<dbReference type="RefSeq" id="WP_115518899.1">
    <property type="nucleotide sequence ID" value="NZ_QRGO01000003.1"/>
</dbReference>
<sequence>MTPSEAAALGGGCHGGRKVLHGEAAWLHWLHCVVDWTVEYSSFLTAQSNNMVTPGMQQSALQLADFWREAEKHAMALHQAASSHGDDTPAYLWLRDFLNATSNIYVGTPQFRNEYLRKPYESLLQLVKYKVLNAPNHRQEWEWLRRTFEERLPHIH</sequence>
<comment type="caution">
    <text evidence="1">The sequence shown here is derived from an EMBL/GenBank/DDBJ whole genome shotgun (WGS) entry which is preliminary data.</text>
</comment>
<gene>
    <name evidence="1" type="ORF">DXH78_19360</name>
</gene>
<evidence type="ECO:0000313" key="1">
    <source>
        <dbReference type="EMBL" id="RDV01381.1"/>
    </source>
</evidence>
<dbReference type="EMBL" id="QRGO01000003">
    <property type="protein sequence ID" value="RDV01381.1"/>
    <property type="molecule type" value="Genomic_DNA"/>
</dbReference>
<name>A0A371B1P8_9BRAD</name>